<dbReference type="GO" id="GO:0042729">
    <property type="term" value="C:DASH complex"/>
    <property type="evidence" value="ECO:0007669"/>
    <property type="project" value="InterPro"/>
</dbReference>
<sequence length="166" mass="18500">MDSTSTALQGCVASLRTSMQLLSSSISILDSGVNDHPRLCRVLHTERHFELISEHDLEAAQASLRSEITPELMALLSRVEGYLDKLERRQQSLISHAELQEGRLASLLGNSKKAGNGEEQVGKMNTNTKLQIQQFRAKKGRLTSTISRLELEAAHRHRQLRKSMAA</sequence>
<dbReference type="InterPro" id="IPR013251">
    <property type="entry name" value="DASH_Spc19"/>
</dbReference>
<dbReference type="Pfam" id="PF08287">
    <property type="entry name" value="DASH_Spc19"/>
    <property type="match status" value="1"/>
</dbReference>
<evidence type="ECO:0000256" key="11">
    <source>
        <dbReference type="ARBA" id="ARBA00023328"/>
    </source>
</evidence>
<comment type="subcellular location">
    <subcellularLocation>
        <location evidence="3">Chromosome</location>
        <location evidence="3">Centromere</location>
        <location evidence="3">Kinetochore</location>
    </subcellularLocation>
    <subcellularLocation>
        <location evidence="2">Cytoplasm</location>
        <location evidence="2">Cytoskeleton</location>
        <location evidence="2">Spindle</location>
    </subcellularLocation>
    <subcellularLocation>
        <location evidence="1">Nucleus</location>
    </subcellularLocation>
</comment>
<gene>
    <name evidence="13" type="ORF">K470DRAFT_263587</name>
</gene>
<organism evidence="13 14">
    <name type="scientific">Piedraia hortae CBS 480.64</name>
    <dbReference type="NCBI Taxonomy" id="1314780"/>
    <lineage>
        <taxon>Eukaryota</taxon>
        <taxon>Fungi</taxon>
        <taxon>Dikarya</taxon>
        <taxon>Ascomycota</taxon>
        <taxon>Pezizomycotina</taxon>
        <taxon>Dothideomycetes</taxon>
        <taxon>Dothideomycetidae</taxon>
        <taxon>Capnodiales</taxon>
        <taxon>Piedraiaceae</taxon>
        <taxon>Piedraia</taxon>
    </lineage>
</organism>
<evidence type="ECO:0000256" key="3">
    <source>
        <dbReference type="ARBA" id="ARBA00004629"/>
    </source>
</evidence>
<evidence type="ECO:0000256" key="1">
    <source>
        <dbReference type="ARBA" id="ARBA00004123"/>
    </source>
</evidence>
<keyword evidence="9" id="KW-0206">Cytoskeleton</keyword>
<proteinExistence type="inferred from homology"/>
<comment type="similarity">
    <text evidence="4">Belongs to the DASH complex SPC19 family.</text>
</comment>
<dbReference type="PANTHER" id="PTHR28262:SF1">
    <property type="entry name" value="DASH COMPLEX SUBUNIT SPC19"/>
    <property type="match status" value="1"/>
</dbReference>
<evidence type="ECO:0000313" key="14">
    <source>
        <dbReference type="Proteomes" id="UP000799421"/>
    </source>
</evidence>
<dbReference type="PANTHER" id="PTHR28262">
    <property type="entry name" value="DASH COMPLEX SUBUNIT SPC19"/>
    <property type="match status" value="1"/>
</dbReference>
<evidence type="ECO:0000256" key="12">
    <source>
        <dbReference type="ARBA" id="ARBA00032583"/>
    </source>
</evidence>
<evidence type="ECO:0000256" key="5">
    <source>
        <dbReference type="ARBA" id="ARBA00016329"/>
    </source>
</evidence>
<dbReference type="GO" id="GO:0005876">
    <property type="term" value="C:spindle microtubule"/>
    <property type="evidence" value="ECO:0007669"/>
    <property type="project" value="InterPro"/>
</dbReference>
<evidence type="ECO:0000313" key="13">
    <source>
        <dbReference type="EMBL" id="KAF2861436.1"/>
    </source>
</evidence>
<keyword evidence="11" id="KW-0137">Centromere</keyword>
<keyword evidence="10" id="KW-0539">Nucleus</keyword>
<evidence type="ECO:0000256" key="9">
    <source>
        <dbReference type="ARBA" id="ARBA00023212"/>
    </source>
</evidence>
<dbReference type="OrthoDB" id="3361333at2759"/>
<reference evidence="13" key="1">
    <citation type="journal article" date="2020" name="Stud. Mycol.">
        <title>101 Dothideomycetes genomes: a test case for predicting lifestyles and emergence of pathogens.</title>
        <authorList>
            <person name="Haridas S."/>
            <person name="Albert R."/>
            <person name="Binder M."/>
            <person name="Bloem J."/>
            <person name="Labutti K."/>
            <person name="Salamov A."/>
            <person name="Andreopoulos B."/>
            <person name="Baker S."/>
            <person name="Barry K."/>
            <person name="Bills G."/>
            <person name="Bluhm B."/>
            <person name="Cannon C."/>
            <person name="Castanera R."/>
            <person name="Culley D."/>
            <person name="Daum C."/>
            <person name="Ezra D."/>
            <person name="Gonzalez J."/>
            <person name="Henrissat B."/>
            <person name="Kuo A."/>
            <person name="Liang C."/>
            <person name="Lipzen A."/>
            <person name="Lutzoni F."/>
            <person name="Magnuson J."/>
            <person name="Mondo S."/>
            <person name="Nolan M."/>
            <person name="Ohm R."/>
            <person name="Pangilinan J."/>
            <person name="Park H.-J."/>
            <person name="Ramirez L."/>
            <person name="Alfaro M."/>
            <person name="Sun H."/>
            <person name="Tritt A."/>
            <person name="Yoshinaga Y."/>
            <person name="Zwiers L.-H."/>
            <person name="Turgeon B."/>
            <person name="Goodwin S."/>
            <person name="Spatafora J."/>
            <person name="Crous P."/>
            <person name="Grigoriev I."/>
        </authorList>
    </citation>
    <scope>NUCLEOTIDE SEQUENCE</scope>
    <source>
        <strain evidence="13">CBS 480.64</strain>
    </source>
</reference>
<accession>A0A6A7C1J1</accession>
<dbReference type="AlphaFoldDB" id="A0A6A7C1J1"/>
<evidence type="ECO:0000256" key="8">
    <source>
        <dbReference type="ARBA" id="ARBA00022838"/>
    </source>
</evidence>
<keyword evidence="8" id="KW-0995">Kinetochore</keyword>
<evidence type="ECO:0000256" key="7">
    <source>
        <dbReference type="ARBA" id="ARBA00022490"/>
    </source>
</evidence>
<keyword evidence="14" id="KW-1185">Reference proteome</keyword>
<protein>
    <recommendedName>
        <fullName evidence="5">DASH complex subunit SPC19</fullName>
    </recommendedName>
    <alternativeName>
        <fullName evidence="12">Outer kinetochore protein SPC19</fullName>
    </alternativeName>
</protein>
<dbReference type="Proteomes" id="UP000799421">
    <property type="component" value="Unassembled WGS sequence"/>
</dbReference>
<evidence type="ECO:0000256" key="2">
    <source>
        <dbReference type="ARBA" id="ARBA00004186"/>
    </source>
</evidence>
<evidence type="ECO:0000256" key="6">
    <source>
        <dbReference type="ARBA" id="ARBA00022454"/>
    </source>
</evidence>
<dbReference type="GO" id="GO:0008608">
    <property type="term" value="P:attachment of spindle microtubules to kinetochore"/>
    <property type="evidence" value="ECO:0007669"/>
    <property type="project" value="InterPro"/>
</dbReference>
<keyword evidence="6" id="KW-0158">Chromosome</keyword>
<keyword evidence="7" id="KW-0963">Cytoplasm</keyword>
<dbReference type="EMBL" id="MU005972">
    <property type="protein sequence ID" value="KAF2861436.1"/>
    <property type="molecule type" value="Genomic_DNA"/>
</dbReference>
<evidence type="ECO:0000256" key="10">
    <source>
        <dbReference type="ARBA" id="ARBA00023242"/>
    </source>
</evidence>
<name>A0A6A7C1J1_9PEZI</name>
<evidence type="ECO:0000256" key="4">
    <source>
        <dbReference type="ARBA" id="ARBA00008952"/>
    </source>
</evidence>